<evidence type="ECO:0000313" key="4">
    <source>
        <dbReference type="EMBL" id="TRW23250.1"/>
    </source>
</evidence>
<reference evidence="4 5" key="1">
    <citation type="submission" date="2019-07" db="EMBL/GenBank/DDBJ databases">
        <title>Flavobacterium sp. nov., isolated from glacier ice.</title>
        <authorList>
            <person name="Liu Q."/>
            <person name="Xin Y.-H."/>
        </authorList>
    </citation>
    <scope>NUCLEOTIDE SEQUENCE [LARGE SCALE GENOMIC DNA]</scope>
    <source>
        <strain evidence="4 5">ZT4R6</strain>
    </source>
</reference>
<dbReference type="SUPFAM" id="SSF50952">
    <property type="entry name" value="Soluble quinoprotein glucose dehydrogenase"/>
    <property type="match status" value="1"/>
</dbReference>
<dbReference type="Proteomes" id="UP000320643">
    <property type="component" value="Unassembled WGS sequence"/>
</dbReference>
<keyword evidence="5" id="KW-1185">Reference proteome</keyword>
<comment type="caution">
    <text evidence="4">The sequence shown here is derived from an EMBL/GenBank/DDBJ whole genome shotgun (WGS) entry which is preliminary data.</text>
</comment>
<dbReference type="Pfam" id="PF18962">
    <property type="entry name" value="Por_Secre_tail"/>
    <property type="match status" value="1"/>
</dbReference>
<feature type="signal peptide" evidence="2">
    <location>
        <begin position="1"/>
        <end position="22"/>
    </location>
</feature>
<evidence type="ECO:0000259" key="3">
    <source>
        <dbReference type="Pfam" id="PF18962"/>
    </source>
</evidence>
<dbReference type="InterPro" id="IPR013431">
    <property type="entry name" value="Delta_60_rpt"/>
</dbReference>
<evidence type="ECO:0000256" key="2">
    <source>
        <dbReference type="SAM" id="SignalP"/>
    </source>
</evidence>
<sequence length="528" mass="57073">MKNNYLSYLLGAFLLCQVTAYAQPGSLDTSFGTQGKALNYTGTYHATARRALILPDGKTITAGTGNISLTYYDDLMLMKFNEDGSPDASFGTNGIVMVGETLVDEEIISMCLVGDKILVSFVTYGTSNAVGYARFNADGSLDTTLNGTGFAYHEIADKRIIMYSLYVKEDGKIIAGGYTITDNQLQDMQWMVAQYNADMTVDTAFGGGDGYWNAVMNYGTNNLVALAVNNDGKIVMGGHAVDASFTDFTIMQLNEDGTQDTSFGTNGITYIDFNNFGDYLYSLRLQPDGKILLGGGTTTPTNTNNAFCAARLNTNGLLDETFGQGGKIQYPFNAQYNETATDVCIRSNGKIVLGGYMSFGDEPDFGLLFLNADGSPDTLFGNGGRVSTDFTSAEGNDFEQLHALCEQADGKIIAAGQTFEANKYKVALARYNIEEPTTDVSDINSGKNISVYPNPVNDVLHISFKLPFEREAQIKLFTMNGQQIQTDASKVSAFTNTVTINSFAALAKGVYVLEVTAGNMIQTFKVVK</sequence>
<feature type="domain" description="Secretion system C-terminal sorting" evidence="3">
    <location>
        <begin position="451"/>
        <end position="525"/>
    </location>
</feature>
<dbReference type="AlphaFoldDB" id="A0A552UYL6"/>
<dbReference type="RefSeq" id="WP_143373967.1">
    <property type="nucleotide sequence ID" value="NZ_VJVZ01000009.1"/>
</dbReference>
<name>A0A552UYL6_9FLAO</name>
<gene>
    <name evidence="4" type="ORF">FMM05_13710</name>
</gene>
<protein>
    <submittedName>
        <fullName evidence="4">T9SS type A sorting domain-containing protein</fullName>
    </submittedName>
</protein>
<dbReference type="NCBIfam" id="TIGR04183">
    <property type="entry name" value="Por_Secre_tail"/>
    <property type="match status" value="1"/>
</dbReference>
<dbReference type="NCBIfam" id="TIGR02608">
    <property type="entry name" value="delta_60_rpt"/>
    <property type="match status" value="8"/>
</dbReference>
<feature type="chain" id="PRO_5021772100" evidence="2">
    <location>
        <begin position="23"/>
        <end position="528"/>
    </location>
</feature>
<dbReference type="EMBL" id="VJVZ01000009">
    <property type="protein sequence ID" value="TRW23250.1"/>
    <property type="molecule type" value="Genomic_DNA"/>
</dbReference>
<organism evidence="4 5">
    <name type="scientific">Flavobacterium zepuense</name>
    <dbReference type="NCBI Taxonomy" id="2593302"/>
    <lineage>
        <taxon>Bacteria</taxon>
        <taxon>Pseudomonadati</taxon>
        <taxon>Bacteroidota</taxon>
        <taxon>Flavobacteriia</taxon>
        <taxon>Flavobacteriales</taxon>
        <taxon>Flavobacteriaceae</taxon>
        <taxon>Flavobacterium</taxon>
    </lineage>
</organism>
<dbReference type="OrthoDB" id="9805017at2"/>
<proteinExistence type="predicted"/>
<evidence type="ECO:0000256" key="1">
    <source>
        <dbReference type="ARBA" id="ARBA00022729"/>
    </source>
</evidence>
<evidence type="ECO:0000313" key="5">
    <source>
        <dbReference type="Proteomes" id="UP000320643"/>
    </source>
</evidence>
<dbReference type="Gene3D" id="2.80.10.50">
    <property type="match status" value="3"/>
</dbReference>
<dbReference type="InterPro" id="IPR011041">
    <property type="entry name" value="Quinoprot_gluc/sorb_DH_b-prop"/>
</dbReference>
<keyword evidence="1 2" id="KW-0732">Signal</keyword>
<dbReference type="InterPro" id="IPR026444">
    <property type="entry name" value="Secre_tail"/>
</dbReference>
<dbReference type="Pfam" id="PF17164">
    <property type="entry name" value="DUF5122"/>
    <property type="match status" value="6"/>
</dbReference>
<accession>A0A552UYL6</accession>